<dbReference type="Proteomes" id="UP001518140">
    <property type="component" value="Unassembled WGS sequence"/>
</dbReference>
<evidence type="ECO:0000313" key="3">
    <source>
        <dbReference type="Proteomes" id="UP001518140"/>
    </source>
</evidence>
<gene>
    <name evidence="2" type="ORF">G6048_46370</name>
</gene>
<comment type="caution">
    <text evidence="2">The sequence shown here is derived from an EMBL/GenBank/DDBJ whole genome shotgun (WGS) entry which is preliminary data.</text>
</comment>
<evidence type="ECO:0000313" key="2">
    <source>
        <dbReference type="EMBL" id="NGO49188.1"/>
    </source>
</evidence>
<proteinExistence type="predicted"/>
<keyword evidence="3" id="KW-1185">Reference proteome</keyword>
<dbReference type="RefSeq" id="WP_165345631.1">
    <property type="nucleotide sequence ID" value="NZ_JAAKZX010000351.1"/>
</dbReference>
<organism evidence="2 3">
    <name type="scientific">Streptomyces ureilyticus</name>
    <dbReference type="NCBI Taxonomy" id="1775131"/>
    <lineage>
        <taxon>Bacteria</taxon>
        <taxon>Bacillati</taxon>
        <taxon>Actinomycetota</taxon>
        <taxon>Actinomycetes</taxon>
        <taxon>Kitasatosporales</taxon>
        <taxon>Streptomycetaceae</taxon>
        <taxon>Streptomyces</taxon>
    </lineage>
</organism>
<dbReference type="Gene3D" id="3.10.450.200">
    <property type="match status" value="1"/>
</dbReference>
<feature type="domain" description="Colicin D C-terminal" evidence="1">
    <location>
        <begin position="2"/>
        <end position="81"/>
    </location>
</feature>
<dbReference type="InterPro" id="IPR038233">
    <property type="entry name" value="Colicin_D/E5_nuclease"/>
</dbReference>
<dbReference type="InterPro" id="IPR037178">
    <property type="entry name" value="ColicinD_C_sf"/>
</dbReference>
<dbReference type="EMBL" id="JAAKZX010000351">
    <property type="protein sequence ID" value="NGO49188.1"/>
    <property type="molecule type" value="Genomic_DNA"/>
</dbReference>
<protein>
    <recommendedName>
        <fullName evidence="1">Colicin D C-terminal domain-containing protein</fullName>
    </recommendedName>
</protein>
<name>A0ABX0E647_9ACTN</name>
<dbReference type="Pfam" id="PF11429">
    <property type="entry name" value="Colicin_D"/>
    <property type="match status" value="1"/>
</dbReference>
<dbReference type="InterPro" id="IPR024440">
    <property type="entry name" value="ColicinD_C"/>
</dbReference>
<dbReference type="SUPFAM" id="SSF102824">
    <property type="entry name" value="Colicin D/E5 nuclease domain"/>
    <property type="match status" value="1"/>
</dbReference>
<accession>A0ABX0E647</accession>
<sequence>MHAEDFGVTGPYNKANGQAFIQAIEQFVKNPGTRQIQGTYRWQDAIHYIDDTGLHASFAANGPNVGEYLGGWRSSGDQLTYLLRDGRL</sequence>
<evidence type="ECO:0000259" key="1">
    <source>
        <dbReference type="Pfam" id="PF11429"/>
    </source>
</evidence>
<reference evidence="2 3" key="1">
    <citation type="submission" date="2020-02" db="EMBL/GenBank/DDBJ databases">
        <title>Whole-genome analyses of novel actinobacteria.</title>
        <authorList>
            <person name="Sahin N."/>
            <person name="Tokatli A."/>
        </authorList>
    </citation>
    <scope>NUCLEOTIDE SEQUENCE [LARGE SCALE GENOMIC DNA]</scope>
    <source>
        <strain evidence="2 3">YC419</strain>
    </source>
</reference>